<evidence type="ECO:0000313" key="3">
    <source>
        <dbReference type="Proteomes" id="UP000831684"/>
    </source>
</evidence>
<keyword evidence="1" id="KW-0472">Membrane</keyword>
<evidence type="ECO:0000256" key="1">
    <source>
        <dbReference type="SAM" id="Phobius"/>
    </source>
</evidence>
<keyword evidence="1" id="KW-1133">Transmembrane helix</keyword>
<dbReference type="RefSeq" id="WP_244379046.1">
    <property type="nucleotide sequence ID" value="NZ_CP083239.1"/>
</dbReference>
<gene>
    <name evidence="2" type="ORF">K9D25_02870</name>
</gene>
<proteinExistence type="predicted"/>
<reference evidence="2" key="1">
    <citation type="submission" date="2021-09" db="EMBL/GenBank/DDBJ databases">
        <title>Network and meta-omics reveal the key degrader and cooperation patterns in an efficient 1,4-dioxane-degrading microbial community.</title>
        <authorList>
            <person name="Dai C."/>
        </authorList>
    </citation>
    <scope>NUCLEOTIDE SEQUENCE</scope>
    <source>
        <strain evidence="2">ZM13</strain>
    </source>
</reference>
<keyword evidence="1" id="KW-0812">Transmembrane</keyword>
<protein>
    <submittedName>
        <fullName evidence="2">Uncharacterized protein</fullName>
    </submittedName>
</protein>
<organism evidence="2 3">
    <name type="scientific">Ancylobacter polymorphus</name>
    <dbReference type="NCBI Taxonomy" id="223390"/>
    <lineage>
        <taxon>Bacteria</taxon>
        <taxon>Pseudomonadati</taxon>
        <taxon>Pseudomonadota</taxon>
        <taxon>Alphaproteobacteria</taxon>
        <taxon>Hyphomicrobiales</taxon>
        <taxon>Xanthobacteraceae</taxon>
        <taxon>Ancylobacter</taxon>
    </lineage>
</organism>
<accession>A0A9E7A2V8</accession>
<dbReference type="AlphaFoldDB" id="A0A9E7A2V8"/>
<dbReference type="KEGG" id="apol:K9D25_02870"/>
<feature type="transmembrane region" description="Helical" evidence="1">
    <location>
        <begin position="12"/>
        <end position="34"/>
    </location>
</feature>
<dbReference type="Proteomes" id="UP000831684">
    <property type="component" value="Chromosome"/>
</dbReference>
<dbReference type="EMBL" id="CP083239">
    <property type="protein sequence ID" value="UOK71683.1"/>
    <property type="molecule type" value="Genomic_DNA"/>
</dbReference>
<evidence type="ECO:0000313" key="2">
    <source>
        <dbReference type="EMBL" id="UOK71683.1"/>
    </source>
</evidence>
<name>A0A9E7A2V8_9HYPH</name>
<sequence>MYNFPDLAPLIYFGLFGLACAAIIVLGSAGWLAYHLYMALALYLGA</sequence>